<sequence>MSSKTKKISLSIIGILVAFILLMTWFYPFSTFSLYKSYTFNPDKVVVDQYVNDLEKFKSSFENDYDSLSLDIDNSLTIDRTNYILQMFDQDWLTNSDSVKVDRNFLSEQLFLVQNTRDYIIELLVREDYTEDQKQYLSISLESMLFLEERIIDLQNDKTHSRKDLRILMGNLYVGFSGNFMMFETFYNLSIHEK</sequence>
<dbReference type="Proteomes" id="UP000276443">
    <property type="component" value="Unassembled WGS sequence"/>
</dbReference>
<name>A0A3N5AZV8_9BACI</name>
<keyword evidence="1" id="KW-0472">Membrane</keyword>
<keyword evidence="1" id="KW-1133">Transmembrane helix</keyword>
<keyword evidence="3" id="KW-1185">Reference proteome</keyword>
<protein>
    <submittedName>
        <fullName evidence="2">Uncharacterized protein</fullName>
    </submittedName>
</protein>
<dbReference type="EMBL" id="RKRF01000012">
    <property type="protein sequence ID" value="RPF50614.1"/>
    <property type="molecule type" value="Genomic_DNA"/>
</dbReference>
<dbReference type="OrthoDB" id="2967968at2"/>
<keyword evidence="1" id="KW-0812">Transmembrane</keyword>
<dbReference type="AlphaFoldDB" id="A0A3N5AZV8"/>
<reference evidence="2 3" key="1">
    <citation type="submission" date="2018-11" db="EMBL/GenBank/DDBJ databases">
        <title>Genomic Encyclopedia of Type Strains, Phase IV (KMG-IV): sequencing the most valuable type-strain genomes for metagenomic binning, comparative biology and taxonomic classification.</title>
        <authorList>
            <person name="Goeker M."/>
        </authorList>
    </citation>
    <scope>NUCLEOTIDE SEQUENCE [LARGE SCALE GENOMIC DNA]</scope>
    <source>
        <strain evidence="2 3">DSM 18090</strain>
    </source>
</reference>
<gene>
    <name evidence="2" type="ORF">EDC24_2582</name>
</gene>
<organism evidence="2 3">
    <name type="scientific">Aquisalibacillus elongatus</name>
    <dbReference type="NCBI Taxonomy" id="485577"/>
    <lineage>
        <taxon>Bacteria</taxon>
        <taxon>Bacillati</taxon>
        <taxon>Bacillota</taxon>
        <taxon>Bacilli</taxon>
        <taxon>Bacillales</taxon>
        <taxon>Bacillaceae</taxon>
        <taxon>Aquisalibacillus</taxon>
    </lineage>
</organism>
<evidence type="ECO:0000313" key="2">
    <source>
        <dbReference type="EMBL" id="RPF50614.1"/>
    </source>
</evidence>
<feature type="transmembrane region" description="Helical" evidence="1">
    <location>
        <begin position="7"/>
        <end position="27"/>
    </location>
</feature>
<evidence type="ECO:0000256" key="1">
    <source>
        <dbReference type="SAM" id="Phobius"/>
    </source>
</evidence>
<accession>A0A3N5AZV8</accession>
<proteinExistence type="predicted"/>
<evidence type="ECO:0000313" key="3">
    <source>
        <dbReference type="Proteomes" id="UP000276443"/>
    </source>
</evidence>
<comment type="caution">
    <text evidence="2">The sequence shown here is derived from an EMBL/GenBank/DDBJ whole genome shotgun (WGS) entry which is preliminary data.</text>
</comment>